<comment type="function">
    <text evidence="5">Catalyzes the S-adenosyl-L-methionine-dependent formation of N(1)-methyladenine at position 58 (m1A58) in tRNA.</text>
</comment>
<feature type="domain" description="tRNA (adenine(58)-N(1))-methyltransferase catalytic subunit TRM61 C-terminal" evidence="8">
    <location>
        <begin position="72"/>
        <end position="237"/>
    </location>
</feature>
<feature type="compositionally biased region" description="Basic and acidic residues" evidence="7">
    <location>
        <begin position="266"/>
        <end position="290"/>
    </location>
</feature>
<comment type="subunit">
    <text evidence="5">Homotetramer composed of a dimer of dimers.</text>
</comment>
<dbReference type="SUPFAM" id="SSF53335">
    <property type="entry name" value="S-adenosyl-L-methionine-dependent methyltransferases"/>
    <property type="match status" value="1"/>
</dbReference>
<dbReference type="EC" id="2.1.1.220" evidence="5"/>
<comment type="similarity">
    <text evidence="5">Belongs to the class I-like SAM-binding methyltransferase superfamily. TRM61 family.</text>
</comment>
<evidence type="ECO:0000313" key="9">
    <source>
        <dbReference type="EMBL" id="GFM36832.1"/>
    </source>
</evidence>
<gene>
    <name evidence="9" type="ORF">DSM19430T_15160</name>
</gene>
<dbReference type="InterPro" id="IPR049470">
    <property type="entry name" value="TRM61_C"/>
</dbReference>
<dbReference type="Gene3D" id="3.40.50.150">
    <property type="entry name" value="Vaccinia Virus protein VP39"/>
    <property type="match status" value="1"/>
</dbReference>
<feature type="region of interest" description="Disordered" evidence="7">
    <location>
        <begin position="264"/>
        <end position="304"/>
    </location>
</feature>
<protein>
    <recommendedName>
        <fullName evidence="5">tRNA (adenine(58)-N(1))-methyltransferase TrmI</fullName>
        <ecNumber evidence="5">2.1.1.220</ecNumber>
    </recommendedName>
</protein>
<evidence type="ECO:0000256" key="4">
    <source>
        <dbReference type="ARBA" id="ARBA00022694"/>
    </source>
</evidence>
<dbReference type="RefSeq" id="WP_174409481.1">
    <property type="nucleotide sequence ID" value="NZ_BLVP01000007.1"/>
</dbReference>
<evidence type="ECO:0000256" key="3">
    <source>
        <dbReference type="ARBA" id="ARBA00022691"/>
    </source>
</evidence>
<dbReference type="InterPro" id="IPR014816">
    <property type="entry name" value="tRNA_MeTrfase_Gcd14"/>
</dbReference>
<dbReference type="InterPro" id="IPR029063">
    <property type="entry name" value="SAM-dependent_MTases_sf"/>
</dbReference>
<dbReference type="GO" id="GO:0031515">
    <property type="term" value="C:tRNA (m1A) methyltransferase complex"/>
    <property type="evidence" value="ECO:0007669"/>
    <property type="project" value="UniProtKB-UniRule"/>
</dbReference>
<feature type="binding site" evidence="6">
    <location>
        <begin position="105"/>
        <end position="108"/>
    </location>
    <ligand>
        <name>S-adenosyl-L-methionine</name>
        <dbReference type="ChEBI" id="CHEBI:59789"/>
    </ligand>
</feature>
<accession>A0A7J0BUH2</accession>
<evidence type="ECO:0000256" key="1">
    <source>
        <dbReference type="ARBA" id="ARBA00022603"/>
    </source>
</evidence>
<comment type="caution">
    <text evidence="9">The sequence shown here is derived from an EMBL/GenBank/DDBJ whole genome shotgun (WGS) entry which is preliminary data.</text>
</comment>
<dbReference type="GO" id="GO:0030488">
    <property type="term" value="P:tRNA methylation"/>
    <property type="evidence" value="ECO:0007669"/>
    <property type="project" value="InterPro"/>
</dbReference>
<evidence type="ECO:0000259" key="8">
    <source>
        <dbReference type="Pfam" id="PF08704"/>
    </source>
</evidence>
<evidence type="ECO:0000256" key="2">
    <source>
        <dbReference type="ARBA" id="ARBA00022679"/>
    </source>
</evidence>
<evidence type="ECO:0000256" key="5">
    <source>
        <dbReference type="PIRNR" id="PIRNR017269"/>
    </source>
</evidence>
<name>A0A7J0BUH2_9BACT</name>
<dbReference type="PANTHER" id="PTHR12133">
    <property type="entry name" value="TRNA (ADENINE(58)-N(1))-METHYLTRANSFERASE"/>
    <property type="match status" value="1"/>
</dbReference>
<dbReference type="EMBL" id="BLVP01000007">
    <property type="protein sequence ID" value="GFM36832.1"/>
    <property type="molecule type" value="Genomic_DNA"/>
</dbReference>
<dbReference type="PROSITE" id="PS51620">
    <property type="entry name" value="SAM_TRM61"/>
    <property type="match status" value="1"/>
</dbReference>
<evidence type="ECO:0000313" key="10">
    <source>
        <dbReference type="Proteomes" id="UP000503820"/>
    </source>
</evidence>
<evidence type="ECO:0000256" key="7">
    <source>
        <dbReference type="SAM" id="MobiDB-lite"/>
    </source>
</evidence>
<reference evidence="9 10" key="1">
    <citation type="submission" date="2020-05" db="EMBL/GenBank/DDBJ databases">
        <title>Draft genome sequence of Desulfovibrio psychrotolerans JS1T.</title>
        <authorList>
            <person name="Ueno A."/>
            <person name="Tamazawa S."/>
            <person name="Tamamura S."/>
            <person name="Murakami T."/>
            <person name="Kiyama T."/>
            <person name="Inomata H."/>
            <person name="Amano Y."/>
            <person name="Miyakawa K."/>
            <person name="Tamaki H."/>
            <person name="Naganuma T."/>
            <person name="Kaneko K."/>
        </authorList>
    </citation>
    <scope>NUCLEOTIDE SEQUENCE [LARGE SCALE GENOMIC DNA]</scope>
    <source>
        <strain evidence="9 10">JS1</strain>
    </source>
</reference>
<dbReference type="GO" id="GO:0160107">
    <property type="term" value="F:tRNA (adenine(58)-N1)-methyltransferase activity"/>
    <property type="evidence" value="ECO:0007669"/>
    <property type="project" value="UniProtKB-EC"/>
</dbReference>
<keyword evidence="3 5" id="KW-0949">S-adenosyl-L-methionine</keyword>
<feature type="binding site" evidence="6">
    <location>
        <position position="126"/>
    </location>
    <ligand>
        <name>S-adenosyl-L-methionine</name>
        <dbReference type="ChEBI" id="CHEBI:59789"/>
    </ligand>
</feature>
<proteinExistence type="inferred from homology"/>
<dbReference type="PANTHER" id="PTHR12133:SF1">
    <property type="entry name" value="TRNA (ADENINE(58)-N(1))-METHYLTRANSFERASE, MITOCHONDRIAL"/>
    <property type="match status" value="1"/>
</dbReference>
<dbReference type="AlphaFoldDB" id="A0A7J0BUH2"/>
<feature type="binding site" evidence="6">
    <location>
        <position position="154"/>
    </location>
    <ligand>
        <name>S-adenosyl-L-methionine</name>
        <dbReference type="ChEBI" id="CHEBI:59789"/>
    </ligand>
</feature>
<keyword evidence="1 5" id="KW-0489">Methyltransferase</keyword>
<keyword evidence="10" id="KW-1185">Reference proteome</keyword>
<evidence type="ECO:0000256" key="6">
    <source>
        <dbReference type="PIRSR" id="PIRSR017269-1"/>
    </source>
</evidence>
<organism evidence="9 10">
    <name type="scientific">Desulfovibrio psychrotolerans</name>
    <dbReference type="NCBI Taxonomy" id="415242"/>
    <lineage>
        <taxon>Bacteria</taxon>
        <taxon>Pseudomonadati</taxon>
        <taxon>Thermodesulfobacteriota</taxon>
        <taxon>Desulfovibrionia</taxon>
        <taxon>Desulfovibrionales</taxon>
        <taxon>Desulfovibrionaceae</taxon>
        <taxon>Desulfovibrio</taxon>
    </lineage>
</organism>
<comment type="catalytic activity">
    <reaction evidence="5">
        <text>adenosine(58) in tRNA + S-adenosyl-L-methionine = N(1)-methyladenosine(58) in tRNA + S-adenosyl-L-homocysteine + H(+)</text>
        <dbReference type="Rhea" id="RHEA:43152"/>
        <dbReference type="Rhea" id="RHEA-COMP:10365"/>
        <dbReference type="Rhea" id="RHEA-COMP:10366"/>
        <dbReference type="ChEBI" id="CHEBI:15378"/>
        <dbReference type="ChEBI" id="CHEBI:57856"/>
        <dbReference type="ChEBI" id="CHEBI:59789"/>
        <dbReference type="ChEBI" id="CHEBI:74411"/>
        <dbReference type="ChEBI" id="CHEBI:74491"/>
        <dbReference type="EC" id="2.1.1.220"/>
    </reaction>
</comment>
<dbReference type="Proteomes" id="UP000503820">
    <property type="component" value="Unassembled WGS sequence"/>
</dbReference>
<dbReference type="PIRSF" id="PIRSF017269">
    <property type="entry name" value="GCD14"/>
    <property type="match status" value="1"/>
</dbReference>
<keyword evidence="4 5" id="KW-0819">tRNA processing</keyword>
<dbReference type="Gene3D" id="3.10.330.20">
    <property type="match status" value="1"/>
</dbReference>
<feature type="compositionally biased region" description="Acidic residues" evidence="7">
    <location>
        <begin position="291"/>
        <end position="304"/>
    </location>
</feature>
<feature type="binding site" evidence="6">
    <location>
        <position position="170"/>
    </location>
    <ligand>
        <name>S-adenosyl-L-methionine</name>
        <dbReference type="ChEBI" id="CHEBI:59789"/>
    </ligand>
</feature>
<sequence>MPKLGELVLLVSPRGKRYMRRVEPDNDIHGTDGLLKMADIMSAGYGSIVHTHKGKPYRVQRPTLHDLVKGVKRQTQVIYPKDIGYICMKLGVGNGVKVIEAGSGSGSLTLALSWFAGERGQIHTHEAREEFMNLCRRNLDWAGVGQNVTLYHHDIANGFLVNDADALFLDVRDPWEYVRHIPAAIRPGAVCGFLVPTIDQVSSLLVELEKGPFDEVEVSELLLRGWKAVPDRMRPNDRMIAHTGFLIFCRHQEGLEQVKAQVSLGTRERKQEAARLERMAASRSEDHDIAGDDLSDADGDNGDE</sequence>
<keyword evidence="2 5" id="KW-0808">Transferase</keyword>
<dbReference type="Pfam" id="PF08704">
    <property type="entry name" value="GCD14"/>
    <property type="match status" value="1"/>
</dbReference>